<evidence type="ECO:0000313" key="3">
    <source>
        <dbReference type="Proteomes" id="UP001550628"/>
    </source>
</evidence>
<keyword evidence="1" id="KW-0732">Signal</keyword>
<sequence>MRSNASRRPSRILAFVLALPLLSGCAIDKGTALAAKFEKDWAGTADIAEVRVNGHNILPFGGKAIGVLVFDDGTSAERVIARARDLREYVARNGSITGRITADGITVTVDPDERRTREILDLWRSLTADERVVDGDIESWTSKNVHHWRAEVTTVDSGAAMAVFDDMVGNSGPHRLPSDLTSVEVVTRAGANPAISVRSDADGRLPTEAVAAYEAVRAEYPVVGATLHTTSVRIVVAGAADLEDIRELARRAAPGLGADAVSVTSRGGA</sequence>
<proteinExistence type="predicted"/>
<dbReference type="RefSeq" id="WP_356955876.1">
    <property type="nucleotide sequence ID" value="NZ_JBEYBD010000004.1"/>
</dbReference>
<accession>A0ABV2WVG2</accession>
<gene>
    <name evidence="2" type="ORF">ABZ510_23755</name>
</gene>
<dbReference type="PROSITE" id="PS51257">
    <property type="entry name" value="PROKAR_LIPOPROTEIN"/>
    <property type="match status" value="1"/>
</dbReference>
<keyword evidence="3" id="KW-1185">Reference proteome</keyword>
<name>A0ABV2WVG2_9NOCA</name>
<reference evidence="2 3" key="1">
    <citation type="submission" date="2024-06" db="EMBL/GenBank/DDBJ databases">
        <title>The Natural Products Discovery Center: Release of the First 8490 Sequenced Strains for Exploring Actinobacteria Biosynthetic Diversity.</title>
        <authorList>
            <person name="Kalkreuter E."/>
            <person name="Kautsar S.A."/>
            <person name="Yang D."/>
            <person name="Bader C.D."/>
            <person name="Teijaro C.N."/>
            <person name="Fluegel L."/>
            <person name="Davis C.M."/>
            <person name="Simpson J.R."/>
            <person name="Lauterbach L."/>
            <person name="Steele A.D."/>
            <person name="Gui C."/>
            <person name="Meng S."/>
            <person name="Li G."/>
            <person name="Viehrig K."/>
            <person name="Ye F."/>
            <person name="Su P."/>
            <person name="Kiefer A.F."/>
            <person name="Nichols A."/>
            <person name="Cepeda A.J."/>
            <person name="Yan W."/>
            <person name="Fan B."/>
            <person name="Jiang Y."/>
            <person name="Adhikari A."/>
            <person name="Zheng C.-J."/>
            <person name="Schuster L."/>
            <person name="Cowan T.M."/>
            <person name="Smanski M.J."/>
            <person name="Chevrette M.G."/>
            <person name="De Carvalho L.P.S."/>
            <person name="Shen B."/>
        </authorList>
    </citation>
    <scope>NUCLEOTIDE SEQUENCE [LARGE SCALE GENOMIC DNA]</scope>
    <source>
        <strain evidence="2 3">NPDC019708</strain>
    </source>
</reference>
<feature type="chain" id="PRO_5045256926" evidence="1">
    <location>
        <begin position="29"/>
        <end position="269"/>
    </location>
</feature>
<feature type="signal peptide" evidence="1">
    <location>
        <begin position="1"/>
        <end position="28"/>
    </location>
</feature>
<comment type="caution">
    <text evidence="2">The sequence shown here is derived from an EMBL/GenBank/DDBJ whole genome shotgun (WGS) entry which is preliminary data.</text>
</comment>
<dbReference type="EMBL" id="JBEYBF010000018">
    <property type="protein sequence ID" value="MEU1954870.1"/>
    <property type="molecule type" value="Genomic_DNA"/>
</dbReference>
<dbReference type="Proteomes" id="UP001550628">
    <property type="component" value="Unassembled WGS sequence"/>
</dbReference>
<evidence type="ECO:0000313" key="2">
    <source>
        <dbReference type="EMBL" id="MEU1954870.1"/>
    </source>
</evidence>
<evidence type="ECO:0000256" key="1">
    <source>
        <dbReference type="SAM" id="SignalP"/>
    </source>
</evidence>
<organism evidence="2 3">
    <name type="scientific">Nocardia rhamnosiphila</name>
    <dbReference type="NCBI Taxonomy" id="426716"/>
    <lineage>
        <taxon>Bacteria</taxon>
        <taxon>Bacillati</taxon>
        <taxon>Actinomycetota</taxon>
        <taxon>Actinomycetes</taxon>
        <taxon>Mycobacteriales</taxon>
        <taxon>Nocardiaceae</taxon>
        <taxon>Nocardia</taxon>
    </lineage>
</organism>
<protein>
    <submittedName>
        <fullName evidence="2">Uncharacterized protein</fullName>
    </submittedName>
</protein>